<dbReference type="EMBL" id="JALJZS010000001">
    <property type="protein sequence ID" value="MCP1997700.1"/>
    <property type="molecule type" value="Genomic_DNA"/>
</dbReference>
<dbReference type="Proteomes" id="UP001205486">
    <property type="component" value="Unassembled WGS sequence"/>
</dbReference>
<evidence type="ECO:0000313" key="1">
    <source>
        <dbReference type="EMBL" id="MCP1997700.1"/>
    </source>
</evidence>
<proteinExistence type="predicted"/>
<dbReference type="EC" id="2.1.2.2" evidence="1"/>
<evidence type="ECO:0000313" key="2">
    <source>
        <dbReference type="Proteomes" id="UP001205486"/>
    </source>
</evidence>
<accession>A0ACC6AFE6</accession>
<sequence length="226" mass="25848">MMKICLLSYDTPHLKTAQVLIGLHNRAFRSVDLLLMPFTPRPERSVAFRHRPFQFEGPDPRSLAAFSGGRVLDYANWRGILTDYDWFIVCGSNLIEADFANSGRILNVHAGLIPSVRGLDSFKWAILNGNPLGNTLHRIDDQADAGEIVFQLPTPIFPEDDLQTLAQRHYENEIWMLTHFDLLLQKPSILDLPQLPATKRMPLETEAEMLRTFDTYKDRHASRVVH</sequence>
<comment type="caution">
    <text evidence="1">The sequence shown here is derived from an EMBL/GenBank/DDBJ whole genome shotgun (WGS) entry which is preliminary data.</text>
</comment>
<reference evidence="1" key="1">
    <citation type="submission" date="2022-03" db="EMBL/GenBank/DDBJ databases">
        <title>Interactions between chemoautotrophic and heterotrophic bacteria.</title>
        <authorList>
            <person name="Santoro A."/>
        </authorList>
    </citation>
    <scope>NUCLEOTIDE SEQUENCE</scope>
    <source>
        <strain evidence="1">Nb-106</strain>
    </source>
</reference>
<keyword evidence="2" id="KW-1185">Reference proteome</keyword>
<organism evidence="1 2">
    <name type="scientific">Nitrobacter winogradskyi</name>
    <name type="common">Nitrobacter agilis</name>
    <dbReference type="NCBI Taxonomy" id="913"/>
    <lineage>
        <taxon>Bacteria</taxon>
        <taxon>Pseudomonadati</taxon>
        <taxon>Pseudomonadota</taxon>
        <taxon>Alphaproteobacteria</taxon>
        <taxon>Hyphomicrobiales</taxon>
        <taxon>Nitrobacteraceae</taxon>
        <taxon>Nitrobacter</taxon>
    </lineage>
</organism>
<keyword evidence="1" id="KW-0808">Transferase</keyword>
<protein>
    <submittedName>
        <fullName evidence="1">Phosphoribosylglycinamide formyltransferase-1</fullName>
        <ecNumber evidence="1">2.1.2.2</ecNumber>
    </submittedName>
</protein>
<name>A0ACC6AFE6_NITWI</name>
<gene>
    <name evidence="1" type="ORF">J2S34_000122</name>
</gene>